<dbReference type="AlphaFoldDB" id="A0A285QXR6"/>
<protein>
    <submittedName>
        <fullName evidence="2">Phage protein, HK97 gp10 family</fullName>
    </submittedName>
</protein>
<dbReference type="Pfam" id="PF04883">
    <property type="entry name" value="HK97-gp10_like"/>
    <property type="match status" value="1"/>
</dbReference>
<evidence type="ECO:0000313" key="2">
    <source>
        <dbReference type="EMBL" id="SOB86765.1"/>
    </source>
</evidence>
<gene>
    <name evidence="2" type="ORF">SAMN06297144_1874</name>
</gene>
<keyword evidence="3" id="KW-1185">Reference proteome</keyword>
<sequence length="147" mass="16215">MSATANLRGFKELQQRLRNLADKEATQAGQAAVRAAAKEVAKKIEAAAPDGPRAEGQTVKRRGKGGSYDSAHRKIRNHVIVRKGRPQKTTMVRALIGIDTIHAHMVEYGTIHQEPQPFAGRTLERETQAAIDTMAKTLDRRLIKRGV</sequence>
<dbReference type="Proteomes" id="UP000219494">
    <property type="component" value="Unassembled WGS sequence"/>
</dbReference>
<dbReference type="NCBIfam" id="TIGR01725">
    <property type="entry name" value="phge_HK97_gp10"/>
    <property type="match status" value="1"/>
</dbReference>
<accession>A0A285QXR6</accession>
<dbReference type="InterPro" id="IPR010064">
    <property type="entry name" value="HK97-gp10_tail"/>
</dbReference>
<evidence type="ECO:0000256" key="1">
    <source>
        <dbReference type="SAM" id="MobiDB-lite"/>
    </source>
</evidence>
<proteinExistence type="predicted"/>
<feature type="region of interest" description="Disordered" evidence="1">
    <location>
        <begin position="44"/>
        <end position="75"/>
    </location>
</feature>
<organism evidence="2 3">
    <name type="scientific">Sphingomonas guangdongensis</name>
    <dbReference type="NCBI Taxonomy" id="1141890"/>
    <lineage>
        <taxon>Bacteria</taxon>
        <taxon>Pseudomonadati</taxon>
        <taxon>Pseudomonadota</taxon>
        <taxon>Alphaproteobacteria</taxon>
        <taxon>Sphingomonadales</taxon>
        <taxon>Sphingomonadaceae</taxon>
        <taxon>Sphingomonas</taxon>
    </lineage>
</organism>
<reference evidence="2 3" key="1">
    <citation type="submission" date="2017-07" db="EMBL/GenBank/DDBJ databases">
        <authorList>
            <person name="Sun Z.S."/>
            <person name="Albrecht U."/>
            <person name="Echele G."/>
            <person name="Lee C.C."/>
        </authorList>
    </citation>
    <scope>NUCLEOTIDE SEQUENCE [LARGE SCALE GENOMIC DNA]</scope>
    <source>
        <strain evidence="2 3">CGMCC 1.12672</strain>
    </source>
</reference>
<dbReference type="EMBL" id="OBMI01000002">
    <property type="protein sequence ID" value="SOB86765.1"/>
    <property type="molecule type" value="Genomic_DNA"/>
</dbReference>
<name>A0A285QXR6_9SPHN</name>
<evidence type="ECO:0000313" key="3">
    <source>
        <dbReference type="Proteomes" id="UP000219494"/>
    </source>
</evidence>
<dbReference type="RefSeq" id="WP_179640945.1">
    <property type="nucleotide sequence ID" value="NZ_OBMI01000002.1"/>
</dbReference>